<reference evidence="2 3" key="1">
    <citation type="submission" date="2024-09" db="EMBL/GenBank/DDBJ databases">
        <authorList>
            <person name="Sun Q."/>
            <person name="Mori K."/>
        </authorList>
    </citation>
    <scope>NUCLEOTIDE SEQUENCE [LARGE SCALE GENOMIC DNA]</scope>
    <source>
        <strain evidence="2 3">KCTC 23076</strain>
    </source>
</reference>
<dbReference type="Proteomes" id="UP001589896">
    <property type="component" value="Unassembled WGS sequence"/>
</dbReference>
<accession>A0ABV6RPH0</accession>
<evidence type="ECO:0000313" key="3">
    <source>
        <dbReference type="Proteomes" id="UP001589896"/>
    </source>
</evidence>
<evidence type="ECO:0000256" key="1">
    <source>
        <dbReference type="SAM" id="MobiDB-lite"/>
    </source>
</evidence>
<name>A0ABV6RPH0_9GAMM</name>
<feature type="region of interest" description="Disordered" evidence="1">
    <location>
        <begin position="408"/>
        <end position="430"/>
    </location>
</feature>
<evidence type="ECO:0000313" key="2">
    <source>
        <dbReference type="EMBL" id="MFC0678706.1"/>
    </source>
</evidence>
<dbReference type="Pfam" id="PF04464">
    <property type="entry name" value="Glyphos_transf"/>
    <property type="match status" value="1"/>
</dbReference>
<proteinExistence type="predicted"/>
<dbReference type="InterPro" id="IPR043148">
    <property type="entry name" value="TagF_C"/>
</dbReference>
<sequence length="430" mass="48045">MPLFNDVRTASRLVLNLLESRRDRRTLAARQPGIERPAPGTIQVAVYFADGPVNLYQVRQWLAPLAELSKVAPVAVISRSPGSALALWDESPVPVLYLRQVVDLEEFVAEQDLRIVFYVNQNSRNFQMFRYGRMWHVFINHGESDKMYMTTNQFKAYDYALVAGQAALDRLRRALWDYDFDKRAIQIGRPQADHFAGALPYQPDDRVTVLYAPTWEGDRPAAAYGSVRSHGVALVKALLATGRHRVIYRPHPRSGVLDREYKAANQQIIAMIREANARDSKAQHIYDDGPELGWQLAAADIAVTDISAMIYDRLATGKPVVVTRPDSPLAEIDEGGYLGDAEWLDGPDAGAAVPILERVLTSDESQERLKHWARHHFGDTSRGSATERFHTAVRHLLAEWVRHAALHAGDPKPTGSLQVDDADDGLPGSD</sequence>
<dbReference type="SUPFAM" id="SSF53756">
    <property type="entry name" value="UDP-Glycosyltransferase/glycogen phosphorylase"/>
    <property type="match status" value="1"/>
</dbReference>
<organism evidence="2 3">
    <name type="scientific">Lysobacter korlensis</name>
    <dbReference type="NCBI Taxonomy" id="553636"/>
    <lineage>
        <taxon>Bacteria</taxon>
        <taxon>Pseudomonadati</taxon>
        <taxon>Pseudomonadota</taxon>
        <taxon>Gammaproteobacteria</taxon>
        <taxon>Lysobacterales</taxon>
        <taxon>Lysobacteraceae</taxon>
        <taxon>Lysobacter</taxon>
    </lineage>
</organism>
<dbReference type="Gene3D" id="3.40.50.12580">
    <property type="match status" value="1"/>
</dbReference>
<dbReference type="RefSeq" id="WP_386668785.1">
    <property type="nucleotide sequence ID" value="NZ_JBHLTG010000002.1"/>
</dbReference>
<keyword evidence="3" id="KW-1185">Reference proteome</keyword>
<dbReference type="EMBL" id="JBHLTG010000002">
    <property type="protein sequence ID" value="MFC0678706.1"/>
    <property type="molecule type" value="Genomic_DNA"/>
</dbReference>
<dbReference type="InterPro" id="IPR007554">
    <property type="entry name" value="Glycerophosphate_synth"/>
</dbReference>
<comment type="caution">
    <text evidence="2">The sequence shown here is derived from an EMBL/GenBank/DDBJ whole genome shotgun (WGS) entry which is preliminary data.</text>
</comment>
<protein>
    <submittedName>
        <fullName evidence="2">CDP-glycerol glycerophosphotransferase family protein</fullName>
    </submittedName>
</protein>
<gene>
    <name evidence="2" type="ORF">ACFFGH_12730</name>
</gene>